<sequence>MKEILVDMGNWSVCRYTKEHLNHQVTVYAEHVTDCNEVSYDNASAWGWEYDDGMGVDGYEACWKCAARVPRELVGLVLLYNWGRKGRFD</sequence>
<protein>
    <submittedName>
        <fullName evidence="1">Uncharacterized protein</fullName>
    </submittedName>
</protein>
<comment type="caution">
    <text evidence="1">The sequence shown here is derived from an EMBL/GenBank/DDBJ whole genome shotgun (WGS) entry which is preliminary data.</text>
</comment>
<gene>
    <name evidence="1" type="ORF">LCGC14_2713870</name>
</gene>
<name>A0A0F8ZC29_9ZZZZ</name>
<reference evidence="1" key="1">
    <citation type="journal article" date="2015" name="Nature">
        <title>Complex archaea that bridge the gap between prokaryotes and eukaryotes.</title>
        <authorList>
            <person name="Spang A."/>
            <person name="Saw J.H."/>
            <person name="Jorgensen S.L."/>
            <person name="Zaremba-Niedzwiedzka K."/>
            <person name="Martijn J."/>
            <person name="Lind A.E."/>
            <person name="van Eijk R."/>
            <person name="Schleper C."/>
            <person name="Guy L."/>
            <person name="Ettema T.J."/>
        </authorList>
    </citation>
    <scope>NUCLEOTIDE SEQUENCE</scope>
</reference>
<dbReference type="AlphaFoldDB" id="A0A0F8ZC29"/>
<accession>A0A0F8ZC29</accession>
<organism evidence="1">
    <name type="scientific">marine sediment metagenome</name>
    <dbReference type="NCBI Taxonomy" id="412755"/>
    <lineage>
        <taxon>unclassified sequences</taxon>
        <taxon>metagenomes</taxon>
        <taxon>ecological metagenomes</taxon>
    </lineage>
</organism>
<dbReference type="EMBL" id="LAZR01048698">
    <property type="protein sequence ID" value="KKK91347.1"/>
    <property type="molecule type" value="Genomic_DNA"/>
</dbReference>
<proteinExistence type="predicted"/>
<evidence type="ECO:0000313" key="1">
    <source>
        <dbReference type="EMBL" id="KKK91347.1"/>
    </source>
</evidence>